<feature type="transmembrane region" description="Helical" evidence="1">
    <location>
        <begin position="21"/>
        <end position="39"/>
    </location>
</feature>
<dbReference type="EMBL" id="SDCT01000034">
    <property type="protein sequence ID" value="TCX85286.1"/>
    <property type="molecule type" value="Genomic_DNA"/>
</dbReference>
<keyword evidence="1" id="KW-0472">Membrane</keyword>
<keyword evidence="1" id="KW-1133">Transmembrane helix</keyword>
<keyword evidence="1" id="KW-0812">Transmembrane</keyword>
<sequence length="81" mass="8992">MGFSGSDCGQACFDNRDSAELIRLIFWIMAIIKGIFAFMDNGSPKKKSSVTRLSPQAYLQTLSSPPEHLLAPSLKRHHSHC</sequence>
<proteinExistence type="predicted"/>
<name>A0A483ME88_KLEPN</name>
<comment type="caution">
    <text evidence="2">The sequence shown here is derived from an EMBL/GenBank/DDBJ whole genome shotgun (WGS) entry which is preliminary data.</text>
</comment>
<organism evidence="2">
    <name type="scientific">Klebsiella pneumoniae</name>
    <dbReference type="NCBI Taxonomy" id="573"/>
    <lineage>
        <taxon>Bacteria</taxon>
        <taxon>Pseudomonadati</taxon>
        <taxon>Pseudomonadota</taxon>
        <taxon>Gammaproteobacteria</taxon>
        <taxon>Enterobacterales</taxon>
        <taxon>Enterobacteriaceae</taxon>
        <taxon>Klebsiella/Raoultella group</taxon>
        <taxon>Klebsiella</taxon>
        <taxon>Klebsiella pneumoniae complex</taxon>
    </lineage>
</organism>
<gene>
    <name evidence="2" type="ORF">ETF13_20040</name>
</gene>
<dbReference type="AlphaFoldDB" id="A0A483ME88"/>
<evidence type="ECO:0000256" key="1">
    <source>
        <dbReference type="SAM" id="Phobius"/>
    </source>
</evidence>
<evidence type="ECO:0000313" key="2">
    <source>
        <dbReference type="EMBL" id="TCX85286.1"/>
    </source>
</evidence>
<protein>
    <submittedName>
        <fullName evidence="2">Uncharacterized protein</fullName>
    </submittedName>
</protein>
<reference evidence="2" key="1">
    <citation type="submission" date="2019-01" db="EMBL/GenBank/DDBJ databases">
        <authorList>
            <person name="Lista F."/>
            <person name="Anselmo A."/>
        </authorList>
    </citation>
    <scope>NUCLEOTIDE SEQUENCE</scope>
    <source>
        <strain evidence="2">3S</strain>
    </source>
</reference>
<accession>A0A483ME88</accession>